<dbReference type="GeneID" id="92027995"/>
<feature type="signal peptide" evidence="4">
    <location>
        <begin position="1"/>
        <end position="18"/>
    </location>
</feature>
<dbReference type="PANTHER" id="PTHR11566:SF215">
    <property type="entry name" value="DYNAMIN GTPASE"/>
    <property type="match status" value="1"/>
</dbReference>
<evidence type="ECO:0000256" key="2">
    <source>
        <dbReference type="ARBA" id="ARBA00023134"/>
    </source>
</evidence>
<dbReference type="InterPro" id="IPR027417">
    <property type="entry name" value="P-loop_NTPase"/>
</dbReference>
<evidence type="ECO:0000256" key="4">
    <source>
        <dbReference type="SAM" id="SignalP"/>
    </source>
</evidence>
<keyword evidence="1" id="KW-0547">Nucleotide-binding</keyword>
<dbReference type="SMART" id="SM00053">
    <property type="entry name" value="DYNc"/>
    <property type="match status" value="1"/>
</dbReference>
<comment type="caution">
    <text evidence="7">The sequence shown here is derived from an EMBL/GenBank/DDBJ whole genome shotgun (WGS) entry which is preliminary data.</text>
</comment>
<dbReference type="InterPro" id="IPR030381">
    <property type="entry name" value="G_DYNAMIN_dom"/>
</dbReference>
<feature type="domain" description="GED" evidence="5">
    <location>
        <begin position="719"/>
        <end position="806"/>
    </location>
</feature>
<accession>A0ABR1LWG8</accession>
<evidence type="ECO:0000259" key="6">
    <source>
        <dbReference type="PROSITE" id="PS51718"/>
    </source>
</evidence>
<dbReference type="Pfam" id="PF01031">
    <property type="entry name" value="Dynamin_M"/>
    <property type="match status" value="1"/>
</dbReference>
<dbReference type="Pfam" id="PF00350">
    <property type="entry name" value="Dynamin_N"/>
    <property type="match status" value="1"/>
</dbReference>
<keyword evidence="7" id="KW-0378">Hydrolase</keyword>
<name>A0ABR1LWG8_9PEZI</name>
<dbReference type="PROSITE" id="PS51718">
    <property type="entry name" value="G_DYNAMIN_2"/>
    <property type="match status" value="1"/>
</dbReference>
<dbReference type="InterPro" id="IPR020850">
    <property type="entry name" value="GED_dom"/>
</dbReference>
<feature type="domain" description="Dynamin-type G" evidence="6">
    <location>
        <begin position="112"/>
        <end position="409"/>
    </location>
</feature>
<dbReference type="PANTHER" id="PTHR11566">
    <property type="entry name" value="DYNAMIN"/>
    <property type="match status" value="1"/>
</dbReference>
<feature type="compositionally biased region" description="Basic and acidic residues" evidence="3">
    <location>
        <begin position="498"/>
        <end position="526"/>
    </location>
</feature>
<keyword evidence="4" id="KW-0732">Signal</keyword>
<proteinExistence type="predicted"/>
<dbReference type="Gene3D" id="1.20.120.1240">
    <property type="entry name" value="Dynamin, middle domain"/>
    <property type="match status" value="1"/>
</dbReference>
<dbReference type="EMBL" id="JBBPEH010000004">
    <property type="protein sequence ID" value="KAK7539516.1"/>
    <property type="molecule type" value="Genomic_DNA"/>
</dbReference>
<dbReference type="InterPro" id="IPR001401">
    <property type="entry name" value="Dynamin_GTPase"/>
</dbReference>
<feature type="region of interest" description="Disordered" evidence="3">
    <location>
        <begin position="498"/>
        <end position="535"/>
    </location>
</feature>
<keyword evidence="2" id="KW-0342">GTP-binding</keyword>
<dbReference type="CDD" id="cd08771">
    <property type="entry name" value="DLP_1"/>
    <property type="match status" value="1"/>
</dbReference>
<reference evidence="7 8" key="1">
    <citation type="submission" date="2024-04" db="EMBL/GenBank/DDBJ databases">
        <title>Phyllosticta paracitricarpa is synonymous to the EU quarantine fungus P. citricarpa based on phylogenomic analyses.</title>
        <authorList>
            <consortium name="Lawrence Berkeley National Laboratory"/>
            <person name="Van ingen-buijs V.A."/>
            <person name="Van westerhoven A.C."/>
            <person name="Haridas S."/>
            <person name="Skiadas P."/>
            <person name="Martin F."/>
            <person name="Groenewald J.Z."/>
            <person name="Crous P.W."/>
            <person name="Seidl M.F."/>
        </authorList>
    </citation>
    <scope>NUCLEOTIDE SEQUENCE [LARGE SCALE GENOMIC DNA]</scope>
    <source>
        <strain evidence="7 8">CPC 17464</strain>
    </source>
</reference>
<evidence type="ECO:0000313" key="7">
    <source>
        <dbReference type="EMBL" id="KAK7539516.1"/>
    </source>
</evidence>
<dbReference type="InterPro" id="IPR022812">
    <property type="entry name" value="Dynamin"/>
</dbReference>
<gene>
    <name evidence="7" type="ORF">J3D65DRAFT_282401</name>
</gene>
<dbReference type="Proteomes" id="UP001360953">
    <property type="component" value="Unassembled WGS sequence"/>
</dbReference>
<evidence type="ECO:0000256" key="3">
    <source>
        <dbReference type="SAM" id="MobiDB-lite"/>
    </source>
</evidence>
<dbReference type="PRINTS" id="PR00195">
    <property type="entry name" value="DYNAMIN"/>
</dbReference>
<organism evidence="7 8">
    <name type="scientific">Phyllosticta citribraziliensis</name>
    <dbReference type="NCBI Taxonomy" id="989973"/>
    <lineage>
        <taxon>Eukaryota</taxon>
        <taxon>Fungi</taxon>
        <taxon>Dikarya</taxon>
        <taxon>Ascomycota</taxon>
        <taxon>Pezizomycotina</taxon>
        <taxon>Dothideomycetes</taxon>
        <taxon>Dothideomycetes incertae sedis</taxon>
        <taxon>Botryosphaeriales</taxon>
        <taxon>Phyllostictaceae</taxon>
        <taxon>Phyllosticta</taxon>
    </lineage>
</organism>
<dbReference type="InterPro" id="IPR000375">
    <property type="entry name" value="Dynamin_stalk"/>
</dbReference>
<dbReference type="InterPro" id="IPR045063">
    <property type="entry name" value="Dynamin_N"/>
</dbReference>
<dbReference type="PROSITE" id="PS51388">
    <property type="entry name" value="GED"/>
    <property type="match status" value="1"/>
</dbReference>
<protein>
    <submittedName>
        <fullName evidence="7">P-loop containing nucleoside triphosphate hydrolase protein</fullName>
    </submittedName>
</protein>
<keyword evidence="8" id="KW-1185">Reference proteome</keyword>
<evidence type="ECO:0000259" key="5">
    <source>
        <dbReference type="PROSITE" id="PS51388"/>
    </source>
</evidence>
<sequence>MHSVHMLCIRCILSGCATLPDGVDKAGRRLPKEAPPTPAPSSSLLTRWRAQNLCPPSKTNHPSPPLISHPSSLHLDRFTSSASPTMRKPESMVNPAWLKKIDKLHLYNIGHYIDLPQIVVVGDQSSGKSSVLESLTDLPFPKDSGLCTRFATQITFRRDAGHDATKSISVEIIPGKDADEDHAKKLRAWSKQSITKLDQDTFAQVMQVQEVMGLATAIDGQSDGEAKIFTNDVLSIHVSGPDEEHFSVIDVPGIFKNPQPPVTESDMRLVEHMVMGYMKNRRSVLLTVIPSNVDIATQSILQSAKKVDPDGQRTLGVLTKPDLVDKGAEKSVMELLEGRKHPLRLGWSILKNPGQAQAQEPSHIRRKLEKEFFTTASPWNTLPKDKVGMEPLRRRLGEILGAHINREFPRVKAEISKSLAERRALLSNLGPSRATTNEQRAFLISIATKFQNLVSAAINANYSGDNLFNEHPELKIATWVRNRNEALSKDFAARGHKFQFNDDKEQEAKGKPGEEPKDEASKDESKPLNPRTVETPEDLEGFIHGYEPIPEPKRGKVTEWITKIYTNSRGFELGTFNSTLLSTLMQVQTENWEALCLGYISDIVALAHKFFDTLLKVICPDEQLRSNIKIVLMDNILSRYKLALAQVDFVLQCERYGNPVTVNKYFNSSMERIRQERTKKELADKSFSFRNDGTLHDRQVIGLDQIIQARSMTNTEHVVQELQDILSSYYKVASQRVVDTICMQAASFYLISGPDTPLSLFSPSWVGALTDDQLDDIAGEDPSAKDRRLQLQKECDELEMGKKILY</sequence>
<evidence type="ECO:0000256" key="1">
    <source>
        <dbReference type="ARBA" id="ARBA00022741"/>
    </source>
</evidence>
<dbReference type="GO" id="GO:0016787">
    <property type="term" value="F:hydrolase activity"/>
    <property type="evidence" value="ECO:0007669"/>
    <property type="project" value="UniProtKB-KW"/>
</dbReference>
<dbReference type="SUPFAM" id="SSF52540">
    <property type="entry name" value="P-loop containing nucleoside triphosphate hydrolases"/>
    <property type="match status" value="1"/>
</dbReference>
<feature type="chain" id="PRO_5045751414" evidence="4">
    <location>
        <begin position="19"/>
        <end position="806"/>
    </location>
</feature>
<dbReference type="RefSeq" id="XP_066656787.1">
    <property type="nucleotide sequence ID" value="XM_066795089.1"/>
</dbReference>
<dbReference type="Gene3D" id="3.40.50.300">
    <property type="entry name" value="P-loop containing nucleotide triphosphate hydrolases"/>
    <property type="match status" value="1"/>
</dbReference>
<evidence type="ECO:0000313" key="8">
    <source>
        <dbReference type="Proteomes" id="UP001360953"/>
    </source>
</evidence>